<feature type="coiled-coil region" evidence="1">
    <location>
        <begin position="49"/>
        <end position="76"/>
    </location>
</feature>
<protein>
    <recommendedName>
        <fullName evidence="3">Chromosome partition protein Smc</fullName>
    </recommendedName>
</protein>
<dbReference type="AlphaFoldDB" id="A0A645E4F5"/>
<dbReference type="EMBL" id="VSSQ01042837">
    <property type="protein sequence ID" value="MPM96456.1"/>
    <property type="molecule type" value="Genomic_DNA"/>
</dbReference>
<evidence type="ECO:0000313" key="2">
    <source>
        <dbReference type="EMBL" id="MPM96456.1"/>
    </source>
</evidence>
<sequence>MVALVFAYYFTQKNIDNRKIKEIIEDIIIKIQIEISNDSSYIFEKDFDKKVIMLKLRNLNNKIDILESAKKELKISEEVNYIHKEFDEYRESIGENLEDINFLITNQKEFMKKLQNIDNKCDELKMRLYK</sequence>
<reference evidence="2" key="1">
    <citation type="submission" date="2019-08" db="EMBL/GenBank/DDBJ databases">
        <authorList>
            <person name="Kucharzyk K."/>
            <person name="Murdoch R.W."/>
            <person name="Higgins S."/>
            <person name="Loffler F."/>
        </authorList>
    </citation>
    <scope>NUCLEOTIDE SEQUENCE</scope>
</reference>
<keyword evidence="1" id="KW-0175">Coiled coil</keyword>
<name>A0A645E4F5_9ZZZZ</name>
<organism evidence="2">
    <name type="scientific">bioreactor metagenome</name>
    <dbReference type="NCBI Taxonomy" id="1076179"/>
    <lineage>
        <taxon>unclassified sequences</taxon>
        <taxon>metagenomes</taxon>
        <taxon>ecological metagenomes</taxon>
    </lineage>
</organism>
<proteinExistence type="predicted"/>
<gene>
    <name evidence="2" type="ORF">SDC9_143619</name>
</gene>
<evidence type="ECO:0000256" key="1">
    <source>
        <dbReference type="SAM" id="Coils"/>
    </source>
</evidence>
<comment type="caution">
    <text evidence="2">The sequence shown here is derived from an EMBL/GenBank/DDBJ whole genome shotgun (WGS) entry which is preliminary data.</text>
</comment>
<evidence type="ECO:0008006" key="3">
    <source>
        <dbReference type="Google" id="ProtNLM"/>
    </source>
</evidence>
<accession>A0A645E4F5</accession>